<evidence type="ECO:0000256" key="4">
    <source>
        <dbReference type="ARBA" id="ARBA00012925"/>
    </source>
</evidence>
<dbReference type="InterPro" id="IPR018338">
    <property type="entry name" value="Carbonic_anhydrase_a-class_CS"/>
</dbReference>
<reference evidence="12 15" key="2">
    <citation type="submission" date="2016-11" db="EMBL/GenBank/DDBJ databases">
        <title>Genomic analysis of Caldithrix abyssi and proposal of a novel bacterial phylum Caldithrichaeota.</title>
        <authorList>
            <person name="Kublanov I."/>
            <person name="Sigalova O."/>
            <person name="Gavrilov S."/>
            <person name="Lebedinsky A."/>
            <person name="Ivanova N."/>
            <person name="Daum C."/>
            <person name="Reddy T."/>
            <person name="Klenk H.P."/>
            <person name="Goker M."/>
            <person name="Reva O."/>
            <person name="Miroshnichenko M."/>
            <person name="Kyprides N."/>
            <person name="Woyke T."/>
            <person name="Gelfand M."/>
        </authorList>
    </citation>
    <scope>NUCLEOTIDE SEQUENCE [LARGE SCALE GENOMIC DNA]</scope>
    <source>
        <strain evidence="12 15">LF13</strain>
    </source>
</reference>
<evidence type="ECO:0000256" key="2">
    <source>
        <dbReference type="ARBA" id="ARBA00002904"/>
    </source>
</evidence>
<dbReference type="HOGENOM" id="CLU_039326_0_2_0"/>
<dbReference type="SMART" id="SM01057">
    <property type="entry name" value="Carb_anhydrase"/>
    <property type="match status" value="1"/>
</dbReference>
<accession>H1XWM8</accession>
<dbReference type="PROSITE" id="PS00162">
    <property type="entry name" value="ALPHA_CA_1"/>
    <property type="match status" value="1"/>
</dbReference>
<dbReference type="CDD" id="cd03124">
    <property type="entry name" value="alpha_CA_prokaryotic_like"/>
    <property type="match status" value="1"/>
</dbReference>
<dbReference type="GO" id="GO:0004089">
    <property type="term" value="F:carbonate dehydratase activity"/>
    <property type="evidence" value="ECO:0007669"/>
    <property type="project" value="UniProtKB-UniRule"/>
</dbReference>
<dbReference type="OrthoDB" id="5327615at2"/>
<evidence type="ECO:0000256" key="1">
    <source>
        <dbReference type="ARBA" id="ARBA00001947"/>
    </source>
</evidence>
<dbReference type="PANTHER" id="PTHR18952">
    <property type="entry name" value="CARBONIC ANHYDRASE"/>
    <property type="match status" value="1"/>
</dbReference>
<dbReference type="STRING" id="880073.Cabys_1044"/>
<dbReference type="Pfam" id="PF00194">
    <property type="entry name" value="Carb_anhydrase"/>
    <property type="match status" value="1"/>
</dbReference>
<evidence type="ECO:0000313" key="15">
    <source>
        <dbReference type="Proteomes" id="UP000183868"/>
    </source>
</evidence>
<evidence type="ECO:0000259" key="11">
    <source>
        <dbReference type="PROSITE" id="PS51144"/>
    </source>
</evidence>
<proteinExistence type="inferred from homology"/>
<comment type="catalytic activity">
    <reaction evidence="9 10">
        <text>hydrogencarbonate + H(+) = CO2 + H2O</text>
        <dbReference type="Rhea" id="RHEA:10748"/>
        <dbReference type="ChEBI" id="CHEBI:15377"/>
        <dbReference type="ChEBI" id="CHEBI:15378"/>
        <dbReference type="ChEBI" id="CHEBI:16526"/>
        <dbReference type="ChEBI" id="CHEBI:17544"/>
        <dbReference type="EC" id="4.2.1.1"/>
    </reaction>
</comment>
<dbReference type="Proteomes" id="UP000004671">
    <property type="component" value="Chromosome"/>
</dbReference>
<dbReference type="GO" id="GO:0008270">
    <property type="term" value="F:zinc ion binding"/>
    <property type="evidence" value="ECO:0007669"/>
    <property type="project" value="UniProtKB-UniRule"/>
</dbReference>
<dbReference type="AlphaFoldDB" id="H1XWM8"/>
<dbReference type="InterPro" id="IPR023561">
    <property type="entry name" value="Carbonic_anhydrase_a-class"/>
</dbReference>
<reference evidence="13 14" key="1">
    <citation type="submission" date="2011-09" db="EMBL/GenBank/DDBJ databases">
        <title>The permanent draft genome of Caldithrix abyssi DSM 13497.</title>
        <authorList>
            <consortium name="US DOE Joint Genome Institute (JGI-PGF)"/>
            <person name="Lucas S."/>
            <person name="Han J."/>
            <person name="Lapidus A."/>
            <person name="Bruce D."/>
            <person name="Goodwin L."/>
            <person name="Pitluck S."/>
            <person name="Peters L."/>
            <person name="Kyrpides N."/>
            <person name="Mavromatis K."/>
            <person name="Ivanova N."/>
            <person name="Mikhailova N."/>
            <person name="Chertkov O."/>
            <person name="Detter J.C."/>
            <person name="Tapia R."/>
            <person name="Han C."/>
            <person name="Land M."/>
            <person name="Hauser L."/>
            <person name="Markowitz V."/>
            <person name="Cheng J.-F."/>
            <person name="Hugenholtz P."/>
            <person name="Woyke T."/>
            <person name="Wu D."/>
            <person name="Spring S."/>
            <person name="Brambilla E."/>
            <person name="Klenk H.-P."/>
            <person name="Eisen J.A."/>
        </authorList>
    </citation>
    <scope>NUCLEOTIDE SEQUENCE [LARGE SCALE GENOMIC DNA]</scope>
    <source>
        <strain evidence="13 14">DSM 13497</strain>
    </source>
</reference>
<evidence type="ECO:0000256" key="3">
    <source>
        <dbReference type="ARBA" id="ARBA00010718"/>
    </source>
</evidence>
<dbReference type="SUPFAM" id="SSF51069">
    <property type="entry name" value="Carbonic anhydrase"/>
    <property type="match status" value="1"/>
</dbReference>
<comment type="cofactor">
    <cofactor evidence="1 10">
        <name>Zn(2+)</name>
        <dbReference type="ChEBI" id="CHEBI:29105"/>
    </cofactor>
</comment>
<keyword evidence="6 10" id="KW-0479">Metal-binding</keyword>
<gene>
    <name evidence="12" type="ORF">Cabys_1044</name>
    <name evidence="13" type="ORF">Calab_2256</name>
</gene>
<name>H1XWM8_CALAY</name>
<evidence type="ECO:0000256" key="9">
    <source>
        <dbReference type="ARBA" id="ARBA00048348"/>
    </source>
</evidence>
<dbReference type="KEGG" id="caby:Cabys_1044"/>
<dbReference type="PROSITE" id="PS51144">
    <property type="entry name" value="ALPHA_CA_2"/>
    <property type="match status" value="1"/>
</dbReference>
<comment type="function">
    <text evidence="2 10">Reversible hydration of carbon dioxide.</text>
</comment>
<dbReference type="InterPro" id="IPR036398">
    <property type="entry name" value="CA_dom_sf"/>
</dbReference>
<dbReference type="PROSITE" id="PS51257">
    <property type="entry name" value="PROKAR_LIPOPROTEIN"/>
    <property type="match status" value="1"/>
</dbReference>
<keyword evidence="10" id="KW-0732">Signal</keyword>
<feature type="signal peptide" evidence="10">
    <location>
        <begin position="1"/>
        <end position="21"/>
    </location>
</feature>
<dbReference type="Proteomes" id="UP000183868">
    <property type="component" value="Chromosome"/>
</dbReference>
<comment type="similarity">
    <text evidence="3 10">Belongs to the alpha-carbonic anhydrase family.</text>
</comment>
<keyword evidence="8 10" id="KW-0456">Lyase</keyword>
<evidence type="ECO:0000256" key="6">
    <source>
        <dbReference type="ARBA" id="ARBA00022723"/>
    </source>
</evidence>
<evidence type="ECO:0000256" key="8">
    <source>
        <dbReference type="ARBA" id="ARBA00023239"/>
    </source>
</evidence>
<evidence type="ECO:0000313" key="14">
    <source>
        <dbReference type="Proteomes" id="UP000004671"/>
    </source>
</evidence>
<dbReference type="PANTHER" id="PTHR18952:SF265">
    <property type="entry name" value="CARBONIC ANHYDRASE"/>
    <property type="match status" value="1"/>
</dbReference>
<dbReference type="EC" id="4.2.1.1" evidence="4 10"/>
<dbReference type="PaxDb" id="880073-Calab_2256"/>
<evidence type="ECO:0000256" key="5">
    <source>
        <dbReference type="ARBA" id="ARBA00014628"/>
    </source>
</evidence>
<dbReference type="InterPro" id="IPR001148">
    <property type="entry name" value="CA_dom"/>
</dbReference>
<dbReference type="EMBL" id="CP018099">
    <property type="protein sequence ID" value="APF17793.1"/>
    <property type="molecule type" value="Genomic_DNA"/>
</dbReference>
<protein>
    <recommendedName>
        <fullName evidence="5 10">Carbonic anhydrase</fullName>
        <ecNumber evidence="4 10">4.2.1.1</ecNumber>
    </recommendedName>
</protein>
<evidence type="ECO:0000256" key="10">
    <source>
        <dbReference type="RuleBase" id="RU367011"/>
    </source>
</evidence>
<keyword evidence="7 10" id="KW-0862">Zinc</keyword>
<dbReference type="RefSeq" id="WP_006929047.1">
    <property type="nucleotide sequence ID" value="NZ_CM001402.1"/>
</dbReference>
<sequence length="276" mass="31554" precursor="true">MKQKMTLFALATILIFFVACNENQNKMNEKAQKSKTEQTNNKEMKKDCDDVHWTHHSGETGPENWKNLCDGFADCGGSSQSPVDIITADVVEGKELAAPIFKYGKSKVDIINNSHTVQFNISGENTVNLNGKTYKLLQFHYHALSEHTIDGKHFPIEVHFVHKHSDTDFAVIGFMFVEGQEYDLFSKYLDKFPTSKGEYKSDDTIDLLSLLPENKSYYYYSGSLTTPPCTEVVSWYVLKNPVEASKKQIEAFSKILNNNYRPVQPLNNRKIEIFRQ</sequence>
<evidence type="ECO:0000313" key="13">
    <source>
        <dbReference type="EMBL" id="EHO41866.1"/>
    </source>
</evidence>
<feature type="chain" id="PRO_5009695414" description="Carbonic anhydrase" evidence="10">
    <location>
        <begin position="22"/>
        <end position="276"/>
    </location>
</feature>
<dbReference type="Gene3D" id="3.10.200.10">
    <property type="entry name" value="Alpha carbonic anhydrase"/>
    <property type="match status" value="1"/>
</dbReference>
<organism evidence="13 14">
    <name type="scientific">Caldithrix abyssi DSM 13497</name>
    <dbReference type="NCBI Taxonomy" id="880073"/>
    <lineage>
        <taxon>Bacteria</taxon>
        <taxon>Pseudomonadati</taxon>
        <taxon>Calditrichota</taxon>
        <taxon>Calditrichia</taxon>
        <taxon>Calditrichales</taxon>
        <taxon>Calditrichaceae</taxon>
        <taxon>Caldithrix</taxon>
    </lineage>
</organism>
<dbReference type="EMBL" id="CM001402">
    <property type="protein sequence ID" value="EHO41866.1"/>
    <property type="molecule type" value="Genomic_DNA"/>
</dbReference>
<dbReference type="InterPro" id="IPR041891">
    <property type="entry name" value="Alpha_CA_prokaryot-like"/>
</dbReference>
<evidence type="ECO:0000313" key="12">
    <source>
        <dbReference type="EMBL" id="APF17793.1"/>
    </source>
</evidence>
<keyword evidence="14" id="KW-1185">Reference proteome</keyword>
<feature type="domain" description="Alpha-carbonic anhydrase" evidence="11">
    <location>
        <begin position="51"/>
        <end position="275"/>
    </location>
</feature>
<evidence type="ECO:0000256" key="7">
    <source>
        <dbReference type="ARBA" id="ARBA00022833"/>
    </source>
</evidence>
<dbReference type="eggNOG" id="COG3338">
    <property type="taxonomic scope" value="Bacteria"/>
</dbReference>